<reference evidence="1 2" key="1">
    <citation type="submission" date="2018-08" db="EMBL/GenBank/DDBJ databases">
        <title>Verrucosispora craniellae sp. nov., isolated from a marine sponge in the South China Sea.</title>
        <authorList>
            <person name="Li L."/>
            <person name="Lin H.W."/>
        </authorList>
    </citation>
    <scope>NUCLEOTIDE SEQUENCE [LARGE SCALE GENOMIC DNA]</scope>
    <source>
        <strain evidence="1 2">LHW63014</strain>
    </source>
</reference>
<dbReference type="InterPro" id="IPR013325">
    <property type="entry name" value="RNA_pol_sigma_r2"/>
</dbReference>
<organism evidence="1 2">
    <name type="scientific">Micromonospora craniellae</name>
    <dbReference type="NCBI Taxonomy" id="2294034"/>
    <lineage>
        <taxon>Bacteria</taxon>
        <taxon>Bacillati</taxon>
        <taxon>Actinomycetota</taxon>
        <taxon>Actinomycetes</taxon>
        <taxon>Micromonosporales</taxon>
        <taxon>Micromonosporaceae</taxon>
        <taxon>Micromonospora</taxon>
    </lineage>
</organism>
<evidence type="ECO:0000313" key="1">
    <source>
        <dbReference type="EMBL" id="RFS46312.1"/>
    </source>
</evidence>
<dbReference type="GO" id="GO:0006352">
    <property type="term" value="P:DNA-templated transcription initiation"/>
    <property type="evidence" value="ECO:0007669"/>
    <property type="project" value="InterPro"/>
</dbReference>
<protein>
    <recommendedName>
        <fullName evidence="3">RNA polymerase sigma-70 region 2 domain-containing protein</fullName>
    </recommendedName>
</protein>
<sequence length="122" mass="13275">MMDTAAQDDRSLVEAVRRGNPAGLEGVYRRYADRLRPWLYAIVRNECLRHLREGACSRPLGETDDPVADLPDPGAGVNADQVRALVHAAAASLRDRRVTGSGRCVTARHVDAGRSTNRSSPP</sequence>
<comment type="caution">
    <text evidence="1">The sequence shown here is derived from an EMBL/GenBank/DDBJ whole genome shotgun (WGS) entry which is preliminary data.</text>
</comment>
<dbReference type="AlphaFoldDB" id="A0A372FZV6"/>
<evidence type="ECO:0008006" key="3">
    <source>
        <dbReference type="Google" id="ProtNLM"/>
    </source>
</evidence>
<dbReference type="EMBL" id="QVFU01000010">
    <property type="protein sequence ID" value="RFS46312.1"/>
    <property type="molecule type" value="Genomic_DNA"/>
</dbReference>
<dbReference type="GO" id="GO:0003700">
    <property type="term" value="F:DNA-binding transcription factor activity"/>
    <property type="evidence" value="ECO:0007669"/>
    <property type="project" value="InterPro"/>
</dbReference>
<keyword evidence="2" id="KW-1185">Reference proteome</keyword>
<gene>
    <name evidence="1" type="ORF">D0Q02_12805</name>
</gene>
<dbReference type="Proteomes" id="UP000262621">
    <property type="component" value="Unassembled WGS sequence"/>
</dbReference>
<dbReference type="SUPFAM" id="SSF88946">
    <property type="entry name" value="Sigma2 domain of RNA polymerase sigma factors"/>
    <property type="match status" value="1"/>
</dbReference>
<evidence type="ECO:0000313" key="2">
    <source>
        <dbReference type="Proteomes" id="UP000262621"/>
    </source>
</evidence>
<accession>A0A372FZV6</accession>
<proteinExistence type="predicted"/>
<name>A0A372FZV6_9ACTN</name>